<proteinExistence type="predicted"/>
<evidence type="ECO:0000313" key="3">
    <source>
        <dbReference type="Proteomes" id="UP000030745"/>
    </source>
</evidence>
<dbReference type="Proteomes" id="UP000030745">
    <property type="component" value="Unassembled WGS sequence"/>
</dbReference>
<dbReference type="AlphaFoldDB" id="A0A067C3K4"/>
<dbReference type="Pfam" id="PF15016">
    <property type="entry name" value="C5orf34_C"/>
    <property type="match status" value="1"/>
</dbReference>
<organism evidence="2 3">
    <name type="scientific">Saprolegnia parasitica (strain CBS 223.65)</name>
    <dbReference type="NCBI Taxonomy" id="695850"/>
    <lineage>
        <taxon>Eukaryota</taxon>
        <taxon>Sar</taxon>
        <taxon>Stramenopiles</taxon>
        <taxon>Oomycota</taxon>
        <taxon>Saprolegniomycetes</taxon>
        <taxon>Saprolegniales</taxon>
        <taxon>Saprolegniaceae</taxon>
        <taxon>Saprolegnia</taxon>
    </lineage>
</organism>
<sequence length="463" mass="49989">MASSSGLPIPPMEAVRMLLLQDGTAIGSFQRPLRRHVASSSLRASPGSPLSRRTAVCLVLEPAGHCFSVIDASAFTSGAIQRFSSASCPSAYILPLRALLAFRNLHAGDRPLYVHEHHLQDVQWRQGPLPTTFRWRCGGFKLSAMRSSSGAYGFDSLDGLARVCLDATGTVFDATRSVPVATSRADRGPRTRTTRISQRFFRSSIPQHWAYPASVLVAAHHAHLAHESTFTIDVDASYKTTPAPTNHAFSVRPHWAAVAMRPDELPTPALVAVDVYDVGQHVQVPATTLRRPLVAEWTRDASFHVLPTSVHALLTADTSILVFAKGFFKHYTSEAPFEHCFTLTSVPPPTTSRPLYDLTAICNNMAFLHESASQLRPAPSAPSPATIDANAIVEDQTTAVGRFRAFGDGRVRVVFTDRTIVATDAAASTASLLLSTGVSVSILLSAPPDAYLPYNAASNSREV</sequence>
<protein>
    <recommendedName>
        <fullName evidence="1">C5orf34-like C-terminal domain-containing protein</fullName>
    </recommendedName>
</protein>
<feature type="domain" description="C5orf34-like C-terminal" evidence="1">
    <location>
        <begin position="395"/>
        <end position="449"/>
    </location>
</feature>
<dbReference type="OrthoDB" id="75908at2759"/>
<evidence type="ECO:0000259" key="1">
    <source>
        <dbReference type="Pfam" id="PF15016"/>
    </source>
</evidence>
<keyword evidence="3" id="KW-1185">Reference proteome</keyword>
<dbReference type="VEuPathDB" id="FungiDB:SPRG_12912"/>
<dbReference type="GeneID" id="24134830"/>
<evidence type="ECO:0000313" key="2">
    <source>
        <dbReference type="EMBL" id="KDO21131.1"/>
    </source>
</evidence>
<name>A0A067C3K4_SAPPC</name>
<dbReference type="RefSeq" id="XP_012208132.1">
    <property type="nucleotide sequence ID" value="XM_012352742.1"/>
</dbReference>
<gene>
    <name evidence="2" type="ORF">SPRG_12912</name>
</gene>
<reference evidence="2 3" key="1">
    <citation type="journal article" date="2013" name="PLoS Genet.">
        <title>Distinctive expansion of potential virulence genes in the genome of the oomycete fish pathogen Saprolegnia parasitica.</title>
        <authorList>
            <person name="Jiang R.H."/>
            <person name="de Bruijn I."/>
            <person name="Haas B.J."/>
            <person name="Belmonte R."/>
            <person name="Lobach L."/>
            <person name="Christie J."/>
            <person name="van den Ackerveken G."/>
            <person name="Bottin A."/>
            <person name="Bulone V."/>
            <person name="Diaz-Moreno S.M."/>
            <person name="Dumas B."/>
            <person name="Fan L."/>
            <person name="Gaulin E."/>
            <person name="Govers F."/>
            <person name="Grenville-Briggs L.J."/>
            <person name="Horner N.R."/>
            <person name="Levin J.Z."/>
            <person name="Mammella M."/>
            <person name="Meijer H.J."/>
            <person name="Morris P."/>
            <person name="Nusbaum C."/>
            <person name="Oome S."/>
            <person name="Phillips A.J."/>
            <person name="van Rooyen D."/>
            <person name="Rzeszutek E."/>
            <person name="Saraiva M."/>
            <person name="Secombes C.J."/>
            <person name="Seidl M.F."/>
            <person name="Snel B."/>
            <person name="Stassen J.H."/>
            <person name="Sykes S."/>
            <person name="Tripathy S."/>
            <person name="van den Berg H."/>
            <person name="Vega-Arreguin J.C."/>
            <person name="Wawra S."/>
            <person name="Young S.K."/>
            <person name="Zeng Q."/>
            <person name="Dieguez-Uribeondo J."/>
            <person name="Russ C."/>
            <person name="Tyler B.M."/>
            <person name="van West P."/>
        </authorList>
    </citation>
    <scope>NUCLEOTIDE SEQUENCE [LARGE SCALE GENOMIC DNA]</scope>
    <source>
        <strain evidence="2 3">CBS 223.65</strain>
    </source>
</reference>
<dbReference type="KEGG" id="spar:SPRG_12912"/>
<accession>A0A067C3K4</accession>
<dbReference type="EMBL" id="KK583294">
    <property type="protein sequence ID" value="KDO21131.1"/>
    <property type="molecule type" value="Genomic_DNA"/>
</dbReference>
<dbReference type="InterPro" id="IPR027865">
    <property type="entry name" value="C5orf34-like_C"/>
</dbReference>